<evidence type="ECO:0000313" key="3">
    <source>
        <dbReference type="EMBL" id="GAV79585.1"/>
    </source>
</evidence>
<dbReference type="InterPro" id="IPR009719">
    <property type="entry name" value="GIP1_N"/>
</dbReference>
<dbReference type="STRING" id="3775.A0A1Q3CH94"/>
<feature type="region of interest" description="Disordered" evidence="1">
    <location>
        <begin position="1"/>
        <end position="30"/>
    </location>
</feature>
<accession>A0A1Q3CH94</accession>
<dbReference type="InterPro" id="IPR009060">
    <property type="entry name" value="UBA-like_sf"/>
</dbReference>
<feature type="compositionally biased region" description="Gly residues" evidence="1">
    <location>
        <begin position="1"/>
        <end position="20"/>
    </location>
</feature>
<feature type="region of interest" description="Disordered" evidence="1">
    <location>
        <begin position="213"/>
        <end position="262"/>
    </location>
</feature>
<dbReference type="SUPFAM" id="SSF46934">
    <property type="entry name" value="UBA-like"/>
    <property type="match status" value="1"/>
</dbReference>
<evidence type="ECO:0000259" key="2">
    <source>
        <dbReference type="Pfam" id="PF06972"/>
    </source>
</evidence>
<name>A0A1Q3CH94_CEPFO</name>
<evidence type="ECO:0000313" key="4">
    <source>
        <dbReference type="Proteomes" id="UP000187406"/>
    </source>
</evidence>
<organism evidence="3 4">
    <name type="scientific">Cephalotus follicularis</name>
    <name type="common">Albany pitcher plant</name>
    <dbReference type="NCBI Taxonomy" id="3775"/>
    <lineage>
        <taxon>Eukaryota</taxon>
        <taxon>Viridiplantae</taxon>
        <taxon>Streptophyta</taxon>
        <taxon>Embryophyta</taxon>
        <taxon>Tracheophyta</taxon>
        <taxon>Spermatophyta</taxon>
        <taxon>Magnoliopsida</taxon>
        <taxon>eudicotyledons</taxon>
        <taxon>Gunneridae</taxon>
        <taxon>Pentapetalae</taxon>
        <taxon>rosids</taxon>
        <taxon>fabids</taxon>
        <taxon>Oxalidales</taxon>
        <taxon>Cephalotaceae</taxon>
        <taxon>Cephalotus</taxon>
    </lineage>
</organism>
<comment type="caution">
    <text evidence="3">The sequence shown here is derived from an EMBL/GenBank/DDBJ whole genome shotgun (WGS) entry which is preliminary data.</text>
</comment>
<protein>
    <submittedName>
        <fullName evidence="3">DUF1296 domain-containing protein</fullName>
    </submittedName>
</protein>
<feature type="compositionally biased region" description="Polar residues" evidence="1">
    <location>
        <begin position="603"/>
        <end position="615"/>
    </location>
</feature>
<dbReference type="AlphaFoldDB" id="A0A1Q3CH94"/>
<dbReference type="PANTHER" id="PTHR46445:SF3">
    <property type="entry name" value="RNA POLYMERASE II DEGRADATION FACTOR-LIKE PROTEIN (DUF1296)-RELATED"/>
    <property type="match status" value="1"/>
</dbReference>
<feature type="compositionally biased region" description="Low complexity" evidence="1">
    <location>
        <begin position="775"/>
        <end position="792"/>
    </location>
</feature>
<dbReference type="OrthoDB" id="762072at2759"/>
<feature type="region of interest" description="Disordered" evidence="1">
    <location>
        <begin position="66"/>
        <end position="116"/>
    </location>
</feature>
<feature type="compositionally biased region" description="Basic and acidic residues" evidence="1">
    <location>
        <begin position="448"/>
        <end position="459"/>
    </location>
</feature>
<dbReference type="EMBL" id="BDDD01002005">
    <property type="protein sequence ID" value="GAV79585.1"/>
    <property type="molecule type" value="Genomic_DNA"/>
</dbReference>
<dbReference type="FunCoup" id="A0A1Q3CH94">
    <property type="interactions" value="703"/>
</dbReference>
<feature type="compositionally biased region" description="Polar residues" evidence="1">
    <location>
        <begin position="803"/>
        <end position="813"/>
    </location>
</feature>
<feature type="region of interest" description="Disordered" evidence="1">
    <location>
        <begin position="602"/>
        <end position="621"/>
    </location>
</feature>
<feature type="region of interest" description="Disordered" evidence="1">
    <location>
        <begin position="768"/>
        <end position="842"/>
    </location>
</feature>
<feature type="region of interest" description="Disordered" evidence="1">
    <location>
        <begin position="310"/>
        <end position="338"/>
    </location>
</feature>
<feature type="compositionally biased region" description="Polar residues" evidence="1">
    <location>
        <begin position="828"/>
        <end position="842"/>
    </location>
</feature>
<proteinExistence type="predicted"/>
<evidence type="ECO:0000256" key="1">
    <source>
        <dbReference type="SAM" id="MobiDB-lite"/>
    </source>
</evidence>
<dbReference type="PANTHER" id="PTHR46445">
    <property type="entry name" value="RNA POLYMERASE II DEGRADATION FACTOR-LIKE PROTEIN (DUF1296)"/>
    <property type="match status" value="1"/>
</dbReference>
<reference evidence="4" key="1">
    <citation type="submission" date="2016-04" db="EMBL/GenBank/DDBJ databases">
        <title>Cephalotus genome sequencing.</title>
        <authorList>
            <person name="Fukushima K."/>
            <person name="Hasebe M."/>
            <person name="Fang X."/>
        </authorList>
    </citation>
    <scope>NUCLEOTIDE SEQUENCE [LARGE SCALE GENOMIC DNA]</scope>
    <source>
        <strain evidence="4">cv. St1</strain>
    </source>
</reference>
<keyword evidence="4" id="KW-1185">Reference proteome</keyword>
<dbReference type="Pfam" id="PF06972">
    <property type="entry name" value="GIP1_N"/>
    <property type="match status" value="1"/>
</dbReference>
<feature type="region of interest" description="Disordered" evidence="1">
    <location>
        <begin position="435"/>
        <end position="459"/>
    </location>
</feature>
<feature type="domain" description="GBF-interacting protein 1 N-terminal" evidence="2">
    <location>
        <begin position="26"/>
        <end position="83"/>
    </location>
</feature>
<sequence>MRNGGKGGAGGANNGGGKGNIGISSIPPDSRKMVQRLKEIVNCPEPEIYATLKDCSMDPDEAVNRLLTQDPFREVKSKRDKKKPNKDTMDFRSQGTNNASSHGGRSGADRYAGRGGLAQVNVTESGGLHGKPPYKMENGTYGHAGSSSFASAVAVNNVNQRPPSYSDFATTENKTPTLVTSDGISASSQTSSGLLPAWVGVPGQVSMADIVKRGRPQNKATCTPKPPRHSANHHYATTPPAVSEFDSESEPASSQHVPPTDEWPLIEKPLAVSLPSVLGAHADSKLYAEPSNLALNRPNLHVNSQLGEVEVAEDSPTETNNSNHIPEDNSRGSSLFDNNLYENMSSYQSHRHPFEHNEAEDGASSVSANLQQLILQSDDQGPHPEEDNRSVIIPDHLQVHTPDCSHLSFGSFGSGIGSTFSGTFASRPLKNNLEEASEAADASLAAHPDTRNPEYYVDDHLRNNSDENIVRRASANAGNYDSPSVSQPEVLKQEAAEESQGNQYTFPSAPVYDYENTELDAAFTSQQTSSQMQNLAPFSSVMQAYTNSLPSTLLASTVQTAREPELPYSPFTVTQSMPTKFSNTASTISGSSISLPEALRAGSISTPQPTPQTLPGANVATGPALPQHLAMHPYSQPTLTLGHFANMISYPFLPQSYTYMPSAFQQGFAGNSTYHQSLAAMLPQYKNSVSVSSLPQSAAIASGYGFGSSTSIPGGNFPMNPPTTGTTIGYDDVLSSQYKDANHLMSLQQNDNMWVHGHGSRTMSAVPGSTYYSFQGQNQPPGGFRQGQQPSQHFGAHGYPNYYHSQTGISVEHQQQKSRDGSLGSGQGQASKQTQQLWQNTY</sequence>
<feature type="compositionally biased region" description="Polar residues" evidence="1">
    <location>
        <begin position="91"/>
        <end position="103"/>
    </location>
</feature>
<dbReference type="InParanoid" id="A0A1Q3CH94"/>
<dbReference type="Proteomes" id="UP000187406">
    <property type="component" value="Unassembled WGS sequence"/>
</dbReference>
<gene>
    <name evidence="3" type="ORF">CFOL_v3_23050</name>
</gene>